<evidence type="ECO:0000259" key="2">
    <source>
        <dbReference type="Pfam" id="PF16344"/>
    </source>
</evidence>
<dbReference type="Proteomes" id="UP000309488">
    <property type="component" value="Unassembled WGS sequence"/>
</dbReference>
<evidence type="ECO:0000259" key="1">
    <source>
        <dbReference type="Pfam" id="PF04773"/>
    </source>
</evidence>
<gene>
    <name evidence="3" type="ORF">FA048_01065</name>
</gene>
<dbReference type="Pfam" id="PF04773">
    <property type="entry name" value="FecR"/>
    <property type="match status" value="1"/>
</dbReference>
<dbReference type="Pfam" id="PF16344">
    <property type="entry name" value="FecR_C"/>
    <property type="match status" value="1"/>
</dbReference>
<dbReference type="RefSeq" id="WP_136838153.1">
    <property type="nucleotide sequence ID" value="NZ_SWBR01000001.1"/>
</dbReference>
<name>A0A4U1CSY7_9SPHI</name>
<dbReference type="AlphaFoldDB" id="A0A4U1CSY7"/>
<dbReference type="PANTHER" id="PTHR30273">
    <property type="entry name" value="PERIPLASMIC SIGNAL SENSOR AND SIGMA FACTOR ACTIVATOR FECR-RELATED"/>
    <property type="match status" value="1"/>
</dbReference>
<protein>
    <submittedName>
        <fullName evidence="3">DUF4974 domain-containing protein</fullName>
    </submittedName>
</protein>
<dbReference type="Gene3D" id="3.55.50.30">
    <property type="match status" value="1"/>
</dbReference>
<feature type="domain" description="Protein FecR C-terminal" evidence="2">
    <location>
        <begin position="247"/>
        <end position="312"/>
    </location>
</feature>
<dbReference type="GO" id="GO:0016989">
    <property type="term" value="F:sigma factor antagonist activity"/>
    <property type="evidence" value="ECO:0007669"/>
    <property type="project" value="TreeGrafter"/>
</dbReference>
<proteinExistence type="predicted"/>
<dbReference type="EMBL" id="SWBR01000001">
    <property type="protein sequence ID" value="TKC12241.1"/>
    <property type="molecule type" value="Genomic_DNA"/>
</dbReference>
<sequence length="317" mass="35890">MLQNSESLILITRHLNNTNDLDCKLLVDKFRSESSDNEKYFLEIERIWQLSSSAGILEGIDEKQSVHKIKLALGQHSTKNNSWWKGIAASLLVLALGYWIYNQTTKVNFLTKTTAQFQVDSVKLADGSVIILAENSELIYPDKFGSSREISLVKGQAFFKIAKDPKHPFKVLMNKSNVIVLGTSFNIKMTETKIDLGVITGKVFFTPYSNGTTAILTAGQALSYDVMKKEFLTETAQNSDSWLTKELIFVDTPLEDVCKQLTEYYGTEIKLESNNKNNKKLNAIFKDQNLDQVLEILNETYNIKINKENNQINLITP</sequence>
<feature type="domain" description="FecR protein" evidence="1">
    <location>
        <begin position="116"/>
        <end position="203"/>
    </location>
</feature>
<dbReference type="PANTHER" id="PTHR30273:SF2">
    <property type="entry name" value="PROTEIN FECR"/>
    <property type="match status" value="1"/>
</dbReference>
<dbReference type="OrthoDB" id="1452822at2"/>
<keyword evidence="4" id="KW-1185">Reference proteome</keyword>
<dbReference type="Gene3D" id="2.60.120.1440">
    <property type="match status" value="1"/>
</dbReference>
<dbReference type="InterPro" id="IPR032508">
    <property type="entry name" value="FecR_C"/>
</dbReference>
<evidence type="ECO:0000313" key="4">
    <source>
        <dbReference type="Proteomes" id="UP000309488"/>
    </source>
</evidence>
<evidence type="ECO:0000313" key="3">
    <source>
        <dbReference type="EMBL" id="TKC12241.1"/>
    </source>
</evidence>
<accession>A0A4U1CSY7</accession>
<comment type="caution">
    <text evidence="3">The sequence shown here is derived from an EMBL/GenBank/DDBJ whole genome shotgun (WGS) entry which is preliminary data.</text>
</comment>
<dbReference type="InterPro" id="IPR012373">
    <property type="entry name" value="Ferrdict_sens_TM"/>
</dbReference>
<dbReference type="InterPro" id="IPR006860">
    <property type="entry name" value="FecR"/>
</dbReference>
<organism evidence="3 4">
    <name type="scientific">Pedobacter polaris</name>
    <dbReference type="NCBI Taxonomy" id="2571273"/>
    <lineage>
        <taxon>Bacteria</taxon>
        <taxon>Pseudomonadati</taxon>
        <taxon>Bacteroidota</taxon>
        <taxon>Sphingobacteriia</taxon>
        <taxon>Sphingobacteriales</taxon>
        <taxon>Sphingobacteriaceae</taxon>
        <taxon>Pedobacter</taxon>
    </lineage>
</organism>
<reference evidence="3 4" key="1">
    <citation type="submission" date="2019-04" db="EMBL/GenBank/DDBJ databases">
        <title>Pedobacter sp. RP-3-22 sp. nov., isolated from Arctic soil.</title>
        <authorList>
            <person name="Dahal R.H."/>
            <person name="Kim D.-U."/>
        </authorList>
    </citation>
    <scope>NUCLEOTIDE SEQUENCE [LARGE SCALE GENOMIC DNA]</scope>
    <source>
        <strain evidence="3 4">RP-3-22</strain>
    </source>
</reference>
<dbReference type="PIRSF" id="PIRSF018266">
    <property type="entry name" value="FecR"/>
    <property type="match status" value="1"/>
</dbReference>